<dbReference type="EMBL" id="CP002051">
    <property type="protein sequence ID" value="ADI32607.1"/>
    <property type="molecule type" value="Genomic_DNA"/>
</dbReference>
<gene>
    <name evidence="1" type="ordered locus">Shell_1519</name>
</gene>
<evidence type="ECO:0000313" key="1">
    <source>
        <dbReference type="EMBL" id="ADI32607.1"/>
    </source>
</evidence>
<dbReference type="InterPro" id="IPR017850">
    <property type="entry name" value="Alkaline_phosphatase_core_sf"/>
</dbReference>
<proteinExistence type="predicted"/>
<accession>D7DA11</accession>
<reference evidence="2" key="1">
    <citation type="submission" date="2010-05" db="EMBL/GenBank/DDBJ databases">
        <title>Complete sequence of Staphylothermus hellenicus DSM 12710.</title>
        <authorList>
            <consortium name="US DOE Joint Genome Institute"/>
            <person name="Lucas S."/>
            <person name="Copeland A."/>
            <person name="Lapidus A."/>
            <person name="Cheng J.-F."/>
            <person name="Bruce D."/>
            <person name="Goodwin L."/>
            <person name="Pitluck S."/>
            <person name="Davenport K."/>
            <person name="Detter J.C."/>
            <person name="Han C."/>
            <person name="Tapia R."/>
            <person name="Larimer F."/>
            <person name="Land M."/>
            <person name="Hauser L."/>
            <person name="Kyrpides N."/>
            <person name="Mikhailova N."/>
            <person name="Anderson I.J."/>
            <person name="Woyke T."/>
        </authorList>
    </citation>
    <scope>NUCLEOTIDE SEQUENCE [LARGE SCALE GENOMIC DNA]</scope>
    <source>
        <strain evidence="2">DSM 12710 / JCM 10830 / BK20S6-10-b1 / P8</strain>
    </source>
</reference>
<sequence length="511" mass="59669">MDTDKKTISVVGLDGLGRQYLAKMINSGEMPYLKHIVENADVNTNIYCFPPSTPSSWPSLMSGVNLGKHGIYDFLKYSNGKIRLFNALDLGHPRIHEMMAMLKQPVLMINPVHSYPIIPVSNTMHVISLTFFTPKPVVYPSYLRKYIENYKQYTYKSLNEFFENYISDLEYRLGVIEELTGKYNYRLIWVNFEVPDRLLHLASEQKRYNILDKLVLKRERIIFRKLDKIIKFLSNETDNVAIVSDHGFHCYNKRISINTILYKHGFVKPAEKGLSTEAEEELSKVLLKKNNPQKIIPADNPLIKIARKPIIKPVARLINNLYTKLTKKGIMIEFPDVDHTKSKAFLYSELSFAIIINRKKYNGDPMRIVEIIKRYEGIKHVWLKDEIFSGPYLGELPDIYIYPDFDKGYYIVKPKIYDKIYESRPVLHHHPLGIFIMKDLNEYKLKHKIINNTAVASIIMGWLGIPLSSWIDDKELVARIFGGNVKYTDRYINLWNLNKRIFAARFFKSRK</sequence>
<dbReference type="RefSeq" id="WP_013143805.1">
    <property type="nucleotide sequence ID" value="NC_014205.1"/>
</dbReference>
<name>D7DA11_STAHD</name>
<dbReference type="STRING" id="591019.Shell_1519"/>
<reference evidence="1 2" key="2">
    <citation type="journal article" date="2011" name="Stand. Genomic Sci.">
        <title>Complete genome sequence of Staphylothermus hellenicus P8.</title>
        <authorList>
            <person name="Anderson I."/>
            <person name="Wirth R."/>
            <person name="Lucas S."/>
            <person name="Copeland A."/>
            <person name="Lapidus A."/>
            <person name="Cheng J.F."/>
            <person name="Goodwin L."/>
            <person name="Pitluck S."/>
            <person name="Davenport K."/>
            <person name="Detter J.C."/>
            <person name="Han C."/>
            <person name="Tapia R."/>
            <person name="Land M."/>
            <person name="Hauser L."/>
            <person name="Pati A."/>
            <person name="Mikhailova N."/>
            <person name="Woyke T."/>
            <person name="Klenk H.P."/>
            <person name="Kyrpides N."/>
            <person name="Ivanova N."/>
        </authorList>
    </citation>
    <scope>NUCLEOTIDE SEQUENCE [LARGE SCALE GENOMIC DNA]</scope>
    <source>
        <strain evidence="2">DSM 12710 / JCM 10830 / BK20S6-10-b1 / P8</strain>
    </source>
</reference>
<dbReference type="HOGENOM" id="CLU_024306_0_0_2"/>
<dbReference type="KEGG" id="shc:Shell_1519"/>
<dbReference type="Proteomes" id="UP000002573">
    <property type="component" value="Chromosome"/>
</dbReference>
<dbReference type="AlphaFoldDB" id="D7DA11"/>
<protein>
    <submittedName>
        <fullName evidence="1">Type I phosphodiesterase/nucleotide pyrophosphatase</fullName>
    </submittedName>
</protein>
<dbReference type="OrthoDB" id="198670at2157"/>
<organism evidence="1 2">
    <name type="scientific">Staphylothermus hellenicus (strain DSM 12710 / JCM 10830 / BK20S6-10-b1 / P8)</name>
    <dbReference type="NCBI Taxonomy" id="591019"/>
    <lineage>
        <taxon>Archaea</taxon>
        <taxon>Thermoproteota</taxon>
        <taxon>Thermoprotei</taxon>
        <taxon>Desulfurococcales</taxon>
        <taxon>Desulfurococcaceae</taxon>
        <taxon>Staphylothermus</taxon>
    </lineage>
</organism>
<dbReference type="eggNOG" id="arCOG01377">
    <property type="taxonomic scope" value="Archaea"/>
</dbReference>
<dbReference type="GeneID" id="9234810"/>
<dbReference type="SUPFAM" id="SSF53649">
    <property type="entry name" value="Alkaline phosphatase-like"/>
    <property type="match status" value="1"/>
</dbReference>
<dbReference type="Pfam" id="PF01663">
    <property type="entry name" value="Phosphodiest"/>
    <property type="match status" value="1"/>
</dbReference>
<keyword evidence="2" id="KW-1185">Reference proteome</keyword>
<evidence type="ECO:0000313" key="2">
    <source>
        <dbReference type="Proteomes" id="UP000002573"/>
    </source>
</evidence>
<dbReference type="Gene3D" id="3.40.720.10">
    <property type="entry name" value="Alkaline Phosphatase, subunit A"/>
    <property type="match status" value="1"/>
</dbReference>
<dbReference type="InterPro" id="IPR002591">
    <property type="entry name" value="Phosphodiest/P_Trfase"/>
</dbReference>